<reference evidence="1 2" key="1">
    <citation type="submission" date="2014-08" db="EMBL/GenBank/DDBJ databases">
        <authorList>
            <person name="Chen Y.-H."/>
        </authorList>
    </citation>
    <scope>NUCLEOTIDE SEQUENCE [LARGE SCALE GENOMIC DNA]</scope>
</reference>
<name>A0A0T7FE26_NEOGA</name>
<accession>A0A0T7FE26</accession>
<proteinExistence type="predicted"/>
<sequence>MIDEFTYPTAESKLITFQIGAICVSWSQIDSCLGIILGHYMKVEAAHTDVATSIIDLPRKCELIKALAFLAEDRKTYLKLERALNFLDNALRPVRNRYVHDSYSFFTGDHIRTIMKAQVINTKSFTKELVTRQKHPVTASELAAFNKDLDVLAHFLAGQYIRLIVDPSIAEENAMSALHNVLEDACDELSALIKRYSSKTKAS</sequence>
<organism evidence="1 2">
    <name type="scientific">Neorhizobium galegae bv. officinalis</name>
    <dbReference type="NCBI Taxonomy" id="323656"/>
    <lineage>
        <taxon>Bacteria</taxon>
        <taxon>Pseudomonadati</taxon>
        <taxon>Pseudomonadota</taxon>
        <taxon>Alphaproteobacteria</taxon>
        <taxon>Hyphomicrobiales</taxon>
        <taxon>Rhizobiaceae</taxon>
        <taxon>Rhizobium/Agrobacterium group</taxon>
        <taxon>Neorhizobium</taxon>
    </lineage>
</organism>
<gene>
    <name evidence="1" type="ORF">NGAL_HAMBI1145_17540</name>
</gene>
<dbReference type="EMBL" id="CCRH01000004">
    <property type="protein sequence ID" value="CDZ33282.1"/>
    <property type="molecule type" value="Genomic_DNA"/>
</dbReference>
<evidence type="ECO:0000313" key="1">
    <source>
        <dbReference type="EMBL" id="CDZ33282.1"/>
    </source>
</evidence>
<dbReference type="RefSeq" id="WP_046665980.1">
    <property type="nucleotide sequence ID" value="NZ_CCRH01000004.1"/>
</dbReference>
<evidence type="ECO:0008006" key="3">
    <source>
        <dbReference type="Google" id="ProtNLM"/>
    </source>
</evidence>
<dbReference type="Proteomes" id="UP000046176">
    <property type="component" value="Unassembled WGS sequence"/>
</dbReference>
<protein>
    <recommendedName>
        <fullName evidence="3">Cthe-2314-like HEPN domain-containing protein</fullName>
    </recommendedName>
</protein>
<evidence type="ECO:0000313" key="2">
    <source>
        <dbReference type="Proteomes" id="UP000046176"/>
    </source>
</evidence>
<dbReference type="AlphaFoldDB" id="A0A0T7FE26"/>
<dbReference type="OrthoDB" id="8482284at2"/>